<dbReference type="RefSeq" id="WP_067380302.1">
    <property type="nucleotide sequence ID" value="NZ_BDQI01000032.1"/>
</dbReference>
<dbReference type="EMBL" id="BDQI01000032">
    <property type="protein sequence ID" value="GAX57091.1"/>
    <property type="molecule type" value="Genomic_DNA"/>
</dbReference>
<reference evidence="2" key="1">
    <citation type="submission" date="2017-05" db="EMBL/GenBank/DDBJ databases">
        <title>Streptomyces olivochromogenes NBRC 3561 whole genome shotgun sequence.</title>
        <authorList>
            <person name="Dohra H."/>
            <person name="Kodani S."/>
        </authorList>
    </citation>
    <scope>NUCLEOTIDE SEQUENCE [LARGE SCALE GENOMIC DNA]</scope>
    <source>
        <strain evidence="2">NBRC 3561</strain>
    </source>
</reference>
<protein>
    <submittedName>
        <fullName evidence="1">Uncharacterized protein</fullName>
    </submittedName>
</protein>
<organism evidence="1 2">
    <name type="scientific">Streptomyces olivochromogenes</name>
    <dbReference type="NCBI Taxonomy" id="1963"/>
    <lineage>
        <taxon>Bacteria</taxon>
        <taxon>Bacillati</taxon>
        <taxon>Actinomycetota</taxon>
        <taxon>Actinomycetes</taxon>
        <taxon>Kitasatosporales</taxon>
        <taxon>Streptomycetaceae</taxon>
        <taxon>Streptomyces</taxon>
    </lineage>
</organism>
<gene>
    <name evidence="1" type="ORF">SO3561_08661</name>
</gene>
<keyword evidence="2" id="KW-1185">Reference proteome</keyword>
<evidence type="ECO:0000313" key="1">
    <source>
        <dbReference type="EMBL" id="GAX57091.1"/>
    </source>
</evidence>
<name>A0A250VSF9_STROL</name>
<proteinExistence type="predicted"/>
<accession>A0A250VSF9</accession>
<dbReference type="Proteomes" id="UP000217446">
    <property type="component" value="Unassembled WGS sequence"/>
</dbReference>
<dbReference type="STRING" id="1963.AQJ27_40080"/>
<evidence type="ECO:0000313" key="2">
    <source>
        <dbReference type="Proteomes" id="UP000217446"/>
    </source>
</evidence>
<sequence>MVNDVAAAVLACGAVAWLVWRGFFTAPGSFGSWAMFSHIGGYRARLHDVRDGRPVCPWEYELRQDHFGSPEALASLVRYLEEEHGLRVVGDGVLLVPFGHIRIAVRNGRIVRA</sequence>
<comment type="caution">
    <text evidence="1">The sequence shown here is derived from an EMBL/GenBank/DDBJ whole genome shotgun (WGS) entry which is preliminary data.</text>
</comment>
<dbReference type="AlphaFoldDB" id="A0A250VSF9"/>